<protein>
    <submittedName>
        <fullName evidence="2">Uncharacterized protein</fullName>
    </submittedName>
</protein>
<reference evidence="2 3" key="1">
    <citation type="submission" date="2018-12" db="EMBL/GenBank/DDBJ databases">
        <authorList>
            <person name="Criscuolo A."/>
        </authorList>
    </citation>
    <scope>NUCLEOTIDE SEQUENCE [LARGE SCALE GENOMIC DNA]</scope>
    <source>
        <strain evidence="2">ACIP1116241</strain>
    </source>
</reference>
<evidence type="ECO:0000313" key="3">
    <source>
        <dbReference type="Proteomes" id="UP000270743"/>
    </source>
</evidence>
<sequence length="227" mass="23118">MLRPFASGGSGVAGSTSCTIGSGSGVVEPGRQRIGGGRGVRQRGLGLGAGPCHGILQSLPGSKRPGCGIAQHACGLAIGIGLGARVMGHGAETEIGRDDIGPGKRGGKRIGRRGAGRCSGPLERVVDPAQVHRIERADPHAAFAGRPFRQQGERGVQGLDEAVDAGDDAVQHRLHPADQPVRGLVGEITDGARQAAPDRHRAFIGALEDRGSAVSEPVEPRDGAVEG</sequence>
<accession>A0A3S4GR68</accession>
<gene>
    <name evidence="2" type="ORF">PARHAE_04028</name>
</gene>
<feature type="region of interest" description="Disordered" evidence="1">
    <location>
        <begin position="208"/>
        <end position="227"/>
    </location>
</feature>
<organism evidence="2 3">
    <name type="scientific">Paracoccus haematequi</name>
    <dbReference type="NCBI Taxonomy" id="2491866"/>
    <lineage>
        <taxon>Bacteria</taxon>
        <taxon>Pseudomonadati</taxon>
        <taxon>Pseudomonadota</taxon>
        <taxon>Alphaproteobacteria</taxon>
        <taxon>Rhodobacterales</taxon>
        <taxon>Paracoccaceae</taxon>
        <taxon>Paracoccus</taxon>
    </lineage>
</organism>
<feature type="compositionally biased region" description="Basic residues" evidence="1">
    <location>
        <begin position="105"/>
        <end position="115"/>
    </location>
</feature>
<dbReference type="Proteomes" id="UP000270743">
    <property type="component" value="Unassembled WGS sequence"/>
</dbReference>
<dbReference type="AlphaFoldDB" id="A0A3S4GR68"/>
<evidence type="ECO:0000313" key="2">
    <source>
        <dbReference type="EMBL" id="VDS10809.1"/>
    </source>
</evidence>
<feature type="region of interest" description="Disordered" evidence="1">
    <location>
        <begin position="94"/>
        <end position="121"/>
    </location>
</feature>
<evidence type="ECO:0000256" key="1">
    <source>
        <dbReference type="SAM" id="MobiDB-lite"/>
    </source>
</evidence>
<keyword evidence="3" id="KW-1185">Reference proteome</keyword>
<feature type="compositionally biased region" description="Basic and acidic residues" evidence="1">
    <location>
        <begin position="218"/>
        <end position="227"/>
    </location>
</feature>
<dbReference type="EMBL" id="UZWE01000089">
    <property type="protein sequence ID" value="VDS10809.1"/>
    <property type="molecule type" value="Genomic_DNA"/>
</dbReference>
<dbReference type="PROSITE" id="PS51257">
    <property type="entry name" value="PROKAR_LIPOPROTEIN"/>
    <property type="match status" value="1"/>
</dbReference>
<name>A0A3S4GR68_9RHOB</name>
<proteinExistence type="predicted"/>